<proteinExistence type="predicted"/>
<feature type="region of interest" description="Disordered" evidence="2">
    <location>
        <begin position="96"/>
        <end position="116"/>
    </location>
</feature>
<dbReference type="EMBL" id="JANPWB010000014">
    <property type="protein sequence ID" value="KAJ1100642.1"/>
    <property type="molecule type" value="Genomic_DNA"/>
</dbReference>
<keyword evidence="1" id="KW-0175">Coiled coil</keyword>
<gene>
    <name evidence="3" type="ORF">NDU88_005723</name>
</gene>
<protein>
    <submittedName>
        <fullName evidence="3">Uncharacterized protein</fullName>
    </submittedName>
</protein>
<evidence type="ECO:0000256" key="2">
    <source>
        <dbReference type="SAM" id="MobiDB-lite"/>
    </source>
</evidence>
<evidence type="ECO:0000313" key="3">
    <source>
        <dbReference type="EMBL" id="KAJ1100642.1"/>
    </source>
</evidence>
<feature type="coiled-coil region" evidence="1">
    <location>
        <begin position="198"/>
        <end position="225"/>
    </location>
</feature>
<comment type="caution">
    <text evidence="3">The sequence shown here is derived from an EMBL/GenBank/DDBJ whole genome shotgun (WGS) entry which is preliminary data.</text>
</comment>
<dbReference type="Proteomes" id="UP001066276">
    <property type="component" value="Chromosome 10"/>
</dbReference>
<evidence type="ECO:0000256" key="1">
    <source>
        <dbReference type="SAM" id="Coils"/>
    </source>
</evidence>
<keyword evidence="4" id="KW-1185">Reference proteome</keyword>
<feature type="compositionally biased region" description="Polar residues" evidence="2">
    <location>
        <begin position="1"/>
        <end position="11"/>
    </location>
</feature>
<organism evidence="3 4">
    <name type="scientific">Pleurodeles waltl</name>
    <name type="common">Iberian ribbed newt</name>
    <dbReference type="NCBI Taxonomy" id="8319"/>
    <lineage>
        <taxon>Eukaryota</taxon>
        <taxon>Metazoa</taxon>
        <taxon>Chordata</taxon>
        <taxon>Craniata</taxon>
        <taxon>Vertebrata</taxon>
        <taxon>Euteleostomi</taxon>
        <taxon>Amphibia</taxon>
        <taxon>Batrachia</taxon>
        <taxon>Caudata</taxon>
        <taxon>Salamandroidea</taxon>
        <taxon>Salamandridae</taxon>
        <taxon>Pleurodelinae</taxon>
        <taxon>Pleurodeles</taxon>
    </lineage>
</organism>
<reference evidence="3" key="1">
    <citation type="journal article" date="2022" name="bioRxiv">
        <title>Sequencing and chromosome-scale assembly of the giantPleurodeles waltlgenome.</title>
        <authorList>
            <person name="Brown T."/>
            <person name="Elewa A."/>
            <person name="Iarovenko S."/>
            <person name="Subramanian E."/>
            <person name="Araus A.J."/>
            <person name="Petzold A."/>
            <person name="Susuki M."/>
            <person name="Suzuki K.-i.T."/>
            <person name="Hayashi T."/>
            <person name="Toyoda A."/>
            <person name="Oliveira C."/>
            <person name="Osipova E."/>
            <person name="Leigh N.D."/>
            <person name="Simon A."/>
            <person name="Yun M.H."/>
        </authorList>
    </citation>
    <scope>NUCLEOTIDE SEQUENCE</scope>
    <source>
        <strain evidence="3">20211129_DDA</strain>
        <tissue evidence="3">Liver</tissue>
    </source>
</reference>
<sequence>MESSSAYSPLGNSGGSYTSGSTGEAIRKARQGALPNGISEKGTRQRTVRPEIVKLTPDQVRAVMEASTSQLVDAFGEDRGLADNTTVALSQANGGIKEGTGLEKTLSPSLSGKEQLAPPQVQSLTTVASELQDPLPTVVVEESSQAVPASSLSQSSSFEALIFSISEDVKRGFANSEVNQGEIREVCAVLERKIDGLMEALEETMGGMKEELAQHKAEIDALKGNEQVYYGQAVGARDAFGDL</sequence>
<evidence type="ECO:0000313" key="4">
    <source>
        <dbReference type="Proteomes" id="UP001066276"/>
    </source>
</evidence>
<name>A0AAV7MAW5_PLEWA</name>
<feature type="region of interest" description="Disordered" evidence="2">
    <location>
        <begin position="1"/>
        <end position="51"/>
    </location>
</feature>
<dbReference type="AlphaFoldDB" id="A0AAV7MAW5"/>
<accession>A0AAV7MAW5</accession>